<reference evidence="2 3" key="1">
    <citation type="submission" date="2015-05" db="EMBL/GenBank/DDBJ databases">
        <title>Complete genome sequence of a sulfur-oxidizing gammaproteobacterium strain HA5.</title>
        <authorList>
            <person name="Miura A."/>
            <person name="Kojima H."/>
            <person name="Fukui M."/>
        </authorList>
    </citation>
    <scope>NUCLEOTIDE SEQUENCE [LARGE SCALE GENOMIC DNA]</scope>
    <source>
        <strain evidence="2 3">HA5</strain>
    </source>
</reference>
<sequence length="78" mass="8684">MNNGLRPFKQGVHFIHGPPLAKIPDPAVGRIFPLSRDARARQHPDALRFKRGYDMAAQHSSRTGQGNGAQNHELTYPL</sequence>
<organism evidence="2 3">
    <name type="scientific">Sulfuricaulis limicola</name>
    <dbReference type="NCBI Taxonomy" id="1620215"/>
    <lineage>
        <taxon>Bacteria</taxon>
        <taxon>Pseudomonadati</taxon>
        <taxon>Pseudomonadota</taxon>
        <taxon>Gammaproteobacteria</taxon>
        <taxon>Acidiferrobacterales</taxon>
        <taxon>Acidiferrobacteraceae</taxon>
        <taxon>Sulfuricaulis</taxon>
    </lineage>
</organism>
<gene>
    <name evidence="2" type="ORF">SCL_1205</name>
</gene>
<evidence type="ECO:0000313" key="3">
    <source>
        <dbReference type="Proteomes" id="UP000243180"/>
    </source>
</evidence>
<name>A0A1B4XFE0_9GAMM</name>
<protein>
    <submittedName>
        <fullName evidence="2">Uncharacterized protein</fullName>
    </submittedName>
</protein>
<dbReference type="KEGG" id="slim:SCL_1205"/>
<dbReference type="EMBL" id="AP014879">
    <property type="protein sequence ID" value="BAV33518.1"/>
    <property type="molecule type" value="Genomic_DNA"/>
</dbReference>
<dbReference type="Proteomes" id="UP000243180">
    <property type="component" value="Chromosome"/>
</dbReference>
<accession>A0A1B4XFE0</accession>
<evidence type="ECO:0000256" key="1">
    <source>
        <dbReference type="SAM" id="MobiDB-lite"/>
    </source>
</evidence>
<dbReference type="InParanoid" id="A0A1B4XFE0"/>
<proteinExistence type="predicted"/>
<feature type="compositionally biased region" description="Polar residues" evidence="1">
    <location>
        <begin position="58"/>
        <end position="78"/>
    </location>
</feature>
<evidence type="ECO:0000313" key="2">
    <source>
        <dbReference type="EMBL" id="BAV33518.1"/>
    </source>
</evidence>
<feature type="region of interest" description="Disordered" evidence="1">
    <location>
        <begin position="53"/>
        <end position="78"/>
    </location>
</feature>
<dbReference type="AlphaFoldDB" id="A0A1B4XFE0"/>
<keyword evidence="3" id="KW-1185">Reference proteome</keyword>